<evidence type="ECO:0000313" key="2">
    <source>
        <dbReference type="Proteomes" id="UP000199459"/>
    </source>
</evidence>
<dbReference type="AlphaFoldDB" id="A0A1H8IQS6"/>
<name>A0A1H8IQS6_9PROT</name>
<dbReference type="RefSeq" id="WP_090634754.1">
    <property type="nucleotide sequence ID" value="NZ_FOCP01000039.1"/>
</dbReference>
<evidence type="ECO:0000313" key="1">
    <source>
        <dbReference type="EMBL" id="SEN71260.1"/>
    </source>
</evidence>
<proteinExistence type="predicted"/>
<dbReference type="Proteomes" id="UP000199459">
    <property type="component" value="Unassembled WGS sequence"/>
</dbReference>
<gene>
    <name evidence="1" type="ORF">SAMN05216325_13913</name>
</gene>
<dbReference type="EMBL" id="FOCP01000039">
    <property type="protein sequence ID" value="SEN71260.1"/>
    <property type="molecule type" value="Genomic_DNA"/>
</dbReference>
<reference evidence="1 2" key="1">
    <citation type="submission" date="2016-10" db="EMBL/GenBank/DDBJ databases">
        <authorList>
            <person name="de Groot N.N."/>
        </authorList>
    </citation>
    <scope>NUCLEOTIDE SEQUENCE [LARGE SCALE GENOMIC DNA]</scope>
    <source>
        <strain evidence="1 2">Nm22</strain>
    </source>
</reference>
<accession>A0A1H8IQS6</accession>
<protein>
    <submittedName>
        <fullName evidence="1">Uncharacterized protein</fullName>
    </submittedName>
</protein>
<sequence>MDYQAINNEIANDPQSLGYSAYVTDKNDLAIAELLNSSTVDVVGWVSRNDFLIWAAQSIRGVIEDTASAQSDPLRSSALVLQSICNGATDGIDFTKAQNVALLDSWVSASKITETDKNSLLALATKPIERSVYLFGRRVTHQDISKALRG</sequence>
<organism evidence="1 2">
    <name type="scientific">Nitrosomonas marina</name>
    <dbReference type="NCBI Taxonomy" id="917"/>
    <lineage>
        <taxon>Bacteria</taxon>
        <taxon>Pseudomonadati</taxon>
        <taxon>Pseudomonadota</taxon>
        <taxon>Betaproteobacteria</taxon>
        <taxon>Nitrosomonadales</taxon>
        <taxon>Nitrosomonadaceae</taxon>
        <taxon>Nitrosomonas</taxon>
    </lineage>
</organism>